<gene>
    <name evidence="1" type="ORF">K9S39_06985</name>
</gene>
<evidence type="ECO:0000313" key="2">
    <source>
        <dbReference type="Proteomes" id="UP000830115"/>
    </source>
</evidence>
<keyword evidence="2" id="KW-1185">Reference proteome</keyword>
<dbReference type="RefSeq" id="WP_248862446.1">
    <property type="nucleotide sequence ID" value="NZ_CP086322.1"/>
</dbReference>
<dbReference type="Proteomes" id="UP000830115">
    <property type="component" value="Chromosome"/>
</dbReference>
<proteinExistence type="predicted"/>
<organism evidence="1 2">
    <name type="scientific">Streptomyces halobius</name>
    <dbReference type="NCBI Taxonomy" id="2879846"/>
    <lineage>
        <taxon>Bacteria</taxon>
        <taxon>Bacillati</taxon>
        <taxon>Actinomycetota</taxon>
        <taxon>Actinomycetes</taxon>
        <taxon>Kitasatosporales</taxon>
        <taxon>Streptomycetaceae</taxon>
        <taxon>Streptomyces</taxon>
    </lineage>
</organism>
<sequence>MALAKKSEEPPDWLKPYIEAIQGEGGGGGGARSRYAGPVYMGRIKQPSAPHLGSGQVAPLRSGNRWVDGEDAEVEYNNWNEKKRKDFIAQAKIAGLIPADGGEVEGGRIWRELVKEASYFGKNKKNKVSPWDILSGYVKSKGGPGAAWQPDPSNPDFEVNALTGERRYIGPRFKTTTQKTVDFSDPATAAAVATRAFQDLMGRDPGKGELARFADALHAAEAKSPIMTTTTTEYDPTTGEALGQTSTSEGGFDAAAKGFLAEQRVKGTEEYGVVQAATTYQNALENAIWGAPELGE</sequence>
<dbReference type="EMBL" id="CP086322">
    <property type="protein sequence ID" value="UQA91638.1"/>
    <property type="molecule type" value="Genomic_DNA"/>
</dbReference>
<reference evidence="1" key="1">
    <citation type="submission" date="2021-10" db="EMBL/GenBank/DDBJ databases">
        <title>Streptomyces nigrumlapis sp.nov.,an antimicrobial producing actinobacterium isolated from Black Gobi rocks.</title>
        <authorList>
            <person name="Wen Y."/>
            <person name="Zhang W."/>
            <person name="Liu X.G."/>
        </authorList>
    </citation>
    <scope>NUCLEOTIDE SEQUENCE</scope>
    <source>
        <strain evidence="1">ST13-2-2</strain>
    </source>
</reference>
<name>A0ABY4M352_9ACTN</name>
<protein>
    <submittedName>
        <fullName evidence="1">Uncharacterized protein</fullName>
    </submittedName>
</protein>
<accession>A0ABY4M352</accession>
<evidence type="ECO:0000313" key="1">
    <source>
        <dbReference type="EMBL" id="UQA91638.1"/>
    </source>
</evidence>